<dbReference type="Proteomes" id="UP000622166">
    <property type="component" value="Unassembled WGS sequence"/>
</dbReference>
<dbReference type="PROSITE" id="PS50075">
    <property type="entry name" value="CARRIER"/>
    <property type="match status" value="1"/>
</dbReference>
<dbReference type="GO" id="GO:0031177">
    <property type="term" value="F:phosphopantetheine binding"/>
    <property type="evidence" value="ECO:0007669"/>
    <property type="project" value="InterPro"/>
</dbReference>
<evidence type="ECO:0000256" key="1">
    <source>
        <dbReference type="ARBA" id="ARBA00022450"/>
    </source>
</evidence>
<gene>
    <name evidence="4" type="ORF">GCM10010365_56030</name>
</gene>
<dbReference type="AlphaFoldDB" id="A0A918UR84"/>
<dbReference type="InterPro" id="IPR020806">
    <property type="entry name" value="PKS_PP-bd"/>
</dbReference>
<dbReference type="SMART" id="SM00823">
    <property type="entry name" value="PKS_PP"/>
    <property type="match status" value="1"/>
</dbReference>
<evidence type="ECO:0000256" key="2">
    <source>
        <dbReference type="ARBA" id="ARBA00022553"/>
    </source>
</evidence>
<evidence type="ECO:0000313" key="4">
    <source>
        <dbReference type="EMBL" id="GGZ28422.1"/>
    </source>
</evidence>
<dbReference type="Gene3D" id="1.10.1200.10">
    <property type="entry name" value="ACP-like"/>
    <property type="match status" value="1"/>
</dbReference>
<dbReference type="Pfam" id="PF00550">
    <property type="entry name" value="PP-binding"/>
    <property type="match status" value="1"/>
</dbReference>
<dbReference type="GO" id="GO:0017000">
    <property type="term" value="P:antibiotic biosynthetic process"/>
    <property type="evidence" value="ECO:0007669"/>
    <property type="project" value="UniProtKB-ARBA"/>
</dbReference>
<dbReference type="InterPro" id="IPR009081">
    <property type="entry name" value="PP-bd_ACP"/>
</dbReference>
<feature type="domain" description="Carrier" evidence="3">
    <location>
        <begin position="19"/>
        <end position="97"/>
    </location>
</feature>
<proteinExistence type="predicted"/>
<evidence type="ECO:0000313" key="5">
    <source>
        <dbReference type="Proteomes" id="UP000622166"/>
    </source>
</evidence>
<keyword evidence="1" id="KW-0596">Phosphopantetheine</keyword>
<comment type="caution">
    <text evidence="4">The sequence shown here is derived from an EMBL/GenBank/DDBJ whole genome shotgun (WGS) entry which is preliminary data.</text>
</comment>
<dbReference type="SUPFAM" id="SSF47336">
    <property type="entry name" value="ACP-like"/>
    <property type="match status" value="1"/>
</dbReference>
<accession>A0A918UR84</accession>
<keyword evidence="2" id="KW-0597">Phosphoprotein</keyword>
<evidence type="ECO:0000259" key="3">
    <source>
        <dbReference type="PROSITE" id="PS50075"/>
    </source>
</evidence>
<reference evidence="4" key="1">
    <citation type="journal article" date="2014" name="Int. J. Syst. Evol. Microbiol.">
        <title>Complete genome sequence of Corynebacterium casei LMG S-19264T (=DSM 44701T), isolated from a smear-ripened cheese.</title>
        <authorList>
            <consortium name="US DOE Joint Genome Institute (JGI-PGF)"/>
            <person name="Walter F."/>
            <person name="Albersmeier A."/>
            <person name="Kalinowski J."/>
            <person name="Ruckert C."/>
        </authorList>
    </citation>
    <scope>NUCLEOTIDE SEQUENCE</scope>
    <source>
        <strain evidence="4">JCM 4815</strain>
    </source>
</reference>
<sequence length="107" mass="12087">MMTHRTETTGALGRLPLSERREALLDILTAEFRTSLLMGDNEDLPLDGNFFDLGLTSLRATELKERLEFLLGREISANVLFNTPNLARLLEHMVTDVLADLFDEPAR</sequence>
<keyword evidence="5" id="KW-1185">Reference proteome</keyword>
<reference evidence="4" key="2">
    <citation type="submission" date="2020-09" db="EMBL/GenBank/DDBJ databases">
        <authorList>
            <person name="Sun Q."/>
            <person name="Ohkuma M."/>
        </authorList>
    </citation>
    <scope>NUCLEOTIDE SEQUENCE</scope>
    <source>
        <strain evidence="4">JCM 4815</strain>
    </source>
</reference>
<dbReference type="EMBL" id="BMVW01000013">
    <property type="protein sequence ID" value="GGZ28422.1"/>
    <property type="molecule type" value="Genomic_DNA"/>
</dbReference>
<organism evidence="4 5">
    <name type="scientific">Streptomyces poonensis</name>
    <dbReference type="NCBI Taxonomy" id="68255"/>
    <lineage>
        <taxon>Bacteria</taxon>
        <taxon>Bacillati</taxon>
        <taxon>Actinomycetota</taxon>
        <taxon>Actinomycetes</taxon>
        <taxon>Kitasatosporales</taxon>
        <taxon>Streptomycetaceae</taxon>
        <taxon>Streptomyces</taxon>
    </lineage>
</organism>
<protein>
    <recommendedName>
        <fullName evidence="3">Carrier domain-containing protein</fullName>
    </recommendedName>
</protein>
<dbReference type="InterPro" id="IPR036736">
    <property type="entry name" value="ACP-like_sf"/>
</dbReference>
<name>A0A918UR84_9ACTN</name>